<evidence type="ECO:0000256" key="2">
    <source>
        <dbReference type="ARBA" id="ARBA00022737"/>
    </source>
</evidence>
<feature type="repeat" description="Cell wall-binding" evidence="3">
    <location>
        <begin position="1251"/>
        <end position="1270"/>
    </location>
</feature>
<feature type="repeat" description="Cell wall-binding" evidence="3">
    <location>
        <begin position="1592"/>
        <end position="1611"/>
    </location>
</feature>
<dbReference type="SUPFAM" id="SSF56300">
    <property type="entry name" value="Metallo-dependent phosphatases"/>
    <property type="match status" value="1"/>
</dbReference>
<dbReference type="InterPro" id="IPR006179">
    <property type="entry name" value="5_nucleotidase/apyrase"/>
</dbReference>
<dbReference type="InterPro" id="IPR036907">
    <property type="entry name" value="5'-Nucleotdase_C_sf"/>
</dbReference>
<dbReference type="InterPro" id="IPR008334">
    <property type="entry name" value="5'-Nucleotdase_C"/>
</dbReference>
<dbReference type="EMBL" id="JBJHQH010000001">
    <property type="protein sequence ID" value="MFK9090253.1"/>
    <property type="molecule type" value="Genomic_DNA"/>
</dbReference>
<dbReference type="InterPro" id="IPR018337">
    <property type="entry name" value="Cell_wall/Cho-bd_repeat"/>
</dbReference>
<dbReference type="SUPFAM" id="SSF55816">
    <property type="entry name" value="5'-nucleotidase (syn. UDP-sugar hydrolase), C-terminal domain"/>
    <property type="match status" value="1"/>
</dbReference>
<dbReference type="RefSeq" id="WP_406578948.1">
    <property type="nucleotide sequence ID" value="NZ_JBJHQH010000001.1"/>
</dbReference>
<dbReference type="Pfam" id="PF00149">
    <property type="entry name" value="Metallophos"/>
    <property type="match status" value="1"/>
</dbReference>
<feature type="repeat" description="Cell wall-binding" evidence="3">
    <location>
        <begin position="1512"/>
        <end position="1531"/>
    </location>
</feature>
<dbReference type="PANTHER" id="PTHR42834">
    <property type="entry name" value="ENDONUCLEASE/EXONUCLEASE/PHOSPHATASE FAMILY PROTEIN (AFU_ORTHOLOGUE AFUA_3G09210)"/>
    <property type="match status" value="1"/>
</dbReference>
<dbReference type="SUPFAM" id="SSF56219">
    <property type="entry name" value="DNase I-like"/>
    <property type="match status" value="1"/>
</dbReference>
<dbReference type="Pfam" id="PF19127">
    <property type="entry name" value="Choline_bind_3"/>
    <property type="match status" value="6"/>
</dbReference>
<feature type="repeat" description="Cell wall-binding" evidence="3">
    <location>
        <begin position="1572"/>
        <end position="1591"/>
    </location>
</feature>
<feature type="repeat" description="Cell wall-binding" evidence="3">
    <location>
        <begin position="1492"/>
        <end position="1511"/>
    </location>
</feature>
<feature type="domain" description="Endonuclease YhcR N-terminal" evidence="7">
    <location>
        <begin position="36"/>
        <end position="139"/>
    </location>
</feature>
<evidence type="ECO:0000259" key="4">
    <source>
        <dbReference type="Pfam" id="PF00149"/>
    </source>
</evidence>
<dbReference type="PRINTS" id="PR01607">
    <property type="entry name" value="APYRASEFAMLY"/>
</dbReference>
<feature type="repeat" description="Cell wall-binding" evidence="3">
    <location>
        <begin position="1472"/>
        <end position="1491"/>
    </location>
</feature>
<feature type="repeat" description="Cell wall-binding" evidence="3">
    <location>
        <begin position="1291"/>
        <end position="1310"/>
    </location>
</feature>
<dbReference type="InterPro" id="IPR045939">
    <property type="entry name" value="YhcR_N"/>
</dbReference>
<dbReference type="InterPro" id="IPR005135">
    <property type="entry name" value="Endo/exonuclease/phosphatase"/>
</dbReference>
<dbReference type="Gene3D" id="3.60.21.10">
    <property type="match status" value="1"/>
</dbReference>
<dbReference type="InterPro" id="IPR004843">
    <property type="entry name" value="Calcineurin-like_PHP"/>
</dbReference>
<dbReference type="Pfam" id="PF01473">
    <property type="entry name" value="Choline_bind_1"/>
    <property type="match status" value="5"/>
</dbReference>
<dbReference type="PANTHER" id="PTHR42834:SF1">
    <property type="entry name" value="ENDONUCLEASE_EXONUCLEASE_PHOSPHATASE FAMILY PROTEIN (AFU_ORTHOLOGUE AFUA_3G09210)"/>
    <property type="match status" value="1"/>
</dbReference>
<feature type="repeat" description="Cell wall-binding" evidence="3">
    <location>
        <begin position="1412"/>
        <end position="1431"/>
    </location>
</feature>
<evidence type="ECO:0000256" key="1">
    <source>
        <dbReference type="ARBA" id="ARBA00022729"/>
    </source>
</evidence>
<evidence type="ECO:0000313" key="9">
    <source>
        <dbReference type="Proteomes" id="UP001623041"/>
    </source>
</evidence>
<dbReference type="CDD" id="cd04486">
    <property type="entry name" value="YhcR_OBF_like"/>
    <property type="match status" value="1"/>
</dbReference>
<feature type="domain" description="Endonuclease/exonuclease/phosphatase" evidence="6">
    <location>
        <begin position="555"/>
        <end position="694"/>
    </location>
</feature>
<dbReference type="Gene3D" id="3.60.10.10">
    <property type="entry name" value="Endonuclease/exonuclease/phosphatase"/>
    <property type="match status" value="1"/>
</dbReference>
<feature type="repeat" description="Cell wall-binding" evidence="3">
    <location>
        <begin position="1432"/>
        <end position="1451"/>
    </location>
</feature>
<keyword evidence="2" id="KW-0677">Repeat</keyword>
<keyword evidence="9" id="KW-1185">Reference proteome</keyword>
<proteinExistence type="predicted"/>
<evidence type="ECO:0000256" key="3">
    <source>
        <dbReference type="PROSITE-ProRule" id="PRU00591"/>
    </source>
</evidence>
<dbReference type="Pfam" id="PF02872">
    <property type="entry name" value="5_nucleotid_C"/>
    <property type="match status" value="1"/>
</dbReference>
<protein>
    <submittedName>
        <fullName evidence="8">5'-nucleotidase C-terminal domain-containing protein</fullName>
    </submittedName>
</protein>
<feature type="repeat" description="Cell wall-binding" evidence="3">
    <location>
        <begin position="1532"/>
        <end position="1551"/>
    </location>
</feature>
<sequence>MRFFRKQVFILTTIFTLLASYVLPYINHASAAENYITVAQAIANNSGTATVKGYIVGYAKSGTSYITSGFPDDNNFGIADSPTETDPAKILPVQITAAYRAEFGLKTNPSNLGKTVFVTGTLTLYFSVPGLKTPTAMSFTEGGGGPVDPPVDPPADGIKISAIQGESHDSPYKGQTVNGVEGVVTFVKDASNFYIQDPTPDNNAKTSEGILVYQKNHTVKVGDLVSVDALVKEWVLEGYSDMLQTDLATTELDANAGKVTVKASGQELPKALVVGKDIHPPTQIVDNDKFAAFDPEEDGIDFYESIEGMRVAVENPVAVAPQRYGEVPVIAEKVDGKVYTTPGGIPITKDNMNPERLPLLFTEKDETYKVKTGDKYDGTVTGVITYTFQNYKLLTNKADLPALVESNYTQEVTDLVKDDEKLTVASYNMENYTKADTAKTAKIADSIVKNLKTPDIVGLVEVQDNNGETAGGTAADQNYQALIEAIKAKGGPTYKWTDIEPVNNQDGGAPNGNIRVGFIYNPDRVSLKTGAAKGASTQAVGYENGSLTLNPGRIDPTNTAFSSSRKPLAAEFIFKGEDVIVIANHFNSKGGDQPIFGKNQPPVLGSEAKRVEIAGIVNNFIKDVKSKNEDANVVVLGDLNDFEFSNPLTKLKGNELTNLIEKVPAPERFTYSYQGNSQVLDHMLVSNNLADRSEIDIVHLNSPFTPAHGRVSDHDAVLAQINLKSVATPPEHKAIDLSIMHVNDTHANVEQYPKLTTAVNEVRGQKPNALLVDAGDVFSGTLYFNQYLGKADLWFMNNLKYDAMTFGNHEFDKDSVTLAGFMGEMTFPMVSANVNVTKDPVLGPLFKNEISATPEGGKIYPAIVKTINGEKVGIFGLTTEDTTFLANPSKQIVFENAVEKAKTTVAALKEQGINKIVVLSHLGYGPDQELAKVVDGIDVIVGGHSHTKLDQPVVIEKAEPTVIVQANEYLKYLGTLDVTFDENGVVTKESGKLLDVNTYAPDAVTQAKVDELKKPLEELKKQVVGSSSVLLDGERNNVRYKETNLGNLIADGMAQKANEILKNNTTIAMQNGGGIRASIQKGDVTLGDIYTVLPFANLLVTLDLTGEEIWQALEHSVSKVESGAGQFMQVSGLQFKYDPKKDPYKRVWEVKVKTADGYEPFDLTKTYSVATNAFAADGGDGFTMFKKAKDAGRIHELLLVDYEILTESFAKNSPVSPTVEGRILTGEEPQVQNGWVQENGQWYYYENGQKHIGWLELEGKKYYFSQDGAMITGWILVAGNWYNLGADGVMQTGLVTIDGKKYYLGTDGVMKSGWVTIEGIKYFFNNNNGAMQTGWIWDAGKWYYLGTDGAMKTGLVELSGTKYYLGTDGVMQTGIITIEGITYYFNLSGAMETGFVEIEGNVYFFDETDGMITGFAEIDGDVYFFDEDGVMVTGWVTIDTDLYYFDEDGICPIGWIHLNNKWYFQDYNEGIATGWIKDQGKWYFMNTTGVMQTGWVKNQGKWYFLDSSGAMKIGWVKDQGKWYFLDASGAMKTGWVKVNGQWYLMASDGSMKTGWVLDQKKWYFLDASGAMKTGWAQVNGSWYFMNTSGAMQTGWLFVGGKWYYLYTTGKMAANTKIQGYKLGADGAWRK</sequence>
<dbReference type="Pfam" id="PF19886">
    <property type="entry name" value="DUF6359"/>
    <property type="match status" value="1"/>
</dbReference>
<dbReference type="Gene3D" id="2.10.270.10">
    <property type="entry name" value="Cholin Binding"/>
    <property type="match status" value="7"/>
</dbReference>
<dbReference type="InterPro" id="IPR036691">
    <property type="entry name" value="Endo/exonu/phosph_ase_sf"/>
</dbReference>
<dbReference type="PROSITE" id="PS51170">
    <property type="entry name" value="CW"/>
    <property type="match status" value="12"/>
</dbReference>
<dbReference type="Proteomes" id="UP001623041">
    <property type="component" value="Unassembled WGS sequence"/>
</dbReference>
<dbReference type="Gene3D" id="3.90.780.10">
    <property type="entry name" value="5'-Nucleotidase, C-terminal domain"/>
    <property type="match status" value="1"/>
</dbReference>
<evidence type="ECO:0000313" key="8">
    <source>
        <dbReference type="EMBL" id="MFK9090253.1"/>
    </source>
</evidence>
<feature type="repeat" description="Cell wall-binding" evidence="3">
    <location>
        <begin position="1332"/>
        <end position="1351"/>
    </location>
</feature>
<feature type="domain" description="5'-Nucleotidase C-terminal" evidence="5">
    <location>
        <begin position="1023"/>
        <end position="1186"/>
    </location>
</feature>
<name>A0ABW8R9W9_9BACI</name>
<dbReference type="InterPro" id="IPR029052">
    <property type="entry name" value="Metallo-depent_PP-like"/>
</dbReference>
<comment type="caution">
    <text evidence="8">The sequence shown here is derived from an EMBL/GenBank/DDBJ whole genome shotgun (WGS) entry which is preliminary data.</text>
</comment>
<reference evidence="8 9" key="1">
    <citation type="submission" date="2024-11" db="EMBL/GenBank/DDBJ databases">
        <authorList>
            <person name="Lucas J.A."/>
        </authorList>
    </citation>
    <scope>NUCLEOTIDE SEQUENCE [LARGE SCALE GENOMIC DNA]</scope>
    <source>
        <strain evidence="8 9">Z 5.4</strain>
    </source>
</reference>
<evidence type="ECO:0000259" key="7">
    <source>
        <dbReference type="Pfam" id="PF19886"/>
    </source>
</evidence>
<evidence type="ECO:0000259" key="5">
    <source>
        <dbReference type="Pfam" id="PF02872"/>
    </source>
</evidence>
<evidence type="ECO:0000259" key="6">
    <source>
        <dbReference type="Pfam" id="PF19580"/>
    </source>
</evidence>
<gene>
    <name evidence="8" type="ORF">ACJEBI_01990</name>
</gene>
<feature type="domain" description="Calcineurin-like phosphoesterase" evidence="4">
    <location>
        <begin position="738"/>
        <end position="947"/>
    </location>
</feature>
<accession>A0ABW8R9W9</accession>
<organism evidence="8 9">
    <name type="scientific">Bacillus salipaludis</name>
    <dbReference type="NCBI Taxonomy" id="2547811"/>
    <lineage>
        <taxon>Bacteria</taxon>
        <taxon>Bacillati</taxon>
        <taxon>Bacillota</taxon>
        <taxon>Bacilli</taxon>
        <taxon>Bacillales</taxon>
        <taxon>Bacillaceae</taxon>
        <taxon>Bacillus</taxon>
    </lineage>
</organism>
<dbReference type="SUPFAM" id="SSF69360">
    <property type="entry name" value="Cell wall binding repeat"/>
    <property type="match status" value="3"/>
</dbReference>
<dbReference type="Pfam" id="PF19580">
    <property type="entry name" value="Exo_endo_phos_3"/>
    <property type="match status" value="1"/>
</dbReference>
<keyword evidence="1" id="KW-0732">Signal</keyword>
<feature type="repeat" description="Cell wall-binding" evidence="3">
    <location>
        <begin position="1552"/>
        <end position="1571"/>
    </location>
</feature>